<gene>
    <name evidence="3" type="ORF">GIL414_LOCUS2057</name>
    <name evidence="2" type="ORF">KQP761_LOCUS25074</name>
</gene>
<dbReference type="Proteomes" id="UP000681720">
    <property type="component" value="Unassembled WGS sequence"/>
</dbReference>
<protein>
    <recommendedName>
        <fullName evidence="5">UDP-N-acetylglucosamine--peptide N-acetylglucosaminyltransferase SPINDLY</fullName>
    </recommendedName>
</protein>
<dbReference type="PRINTS" id="PR00381">
    <property type="entry name" value="KINESINLIGHT"/>
</dbReference>
<dbReference type="InterPro" id="IPR011990">
    <property type="entry name" value="TPR-like_helical_dom_sf"/>
</dbReference>
<dbReference type="Proteomes" id="UP000663834">
    <property type="component" value="Unassembled WGS sequence"/>
</dbReference>
<keyword evidence="1" id="KW-0802">TPR repeat</keyword>
<feature type="repeat" description="TPR" evidence="1">
    <location>
        <begin position="539"/>
        <end position="572"/>
    </location>
</feature>
<feature type="repeat" description="TPR" evidence="1">
    <location>
        <begin position="581"/>
        <end position="614"/>
    </location>
</feature>
<dbReference type="Pfam" id="PF13424">
    <property type="entry name" value="TPR_12"/>
    <property type="match status" value="6"/>
</dbReference>
<dbReference type="PROSITE" id="PS50293">
    <property type="entry name" value="TPR_REGION"/>
    <property type="match status" value="6"/>
</dbReference>
<dbReference type="InterPro" id="IPR019734">
    <property type="entry name" value="TPR_rpt"/>
</dbReference>
<dbReference type="Gene3D" id="1.25.40.10">
    <property type="entry name" value="Tetratricopeptide repeat domain"/>
    <property type="match status" value="5"/>
</dbReference>
<evidence type="ECO:0008006" key="5">
    <source>
        <dbReference type="Google" id="ProtNLM"/>
    </source>
</evidence>
<feature type="repeat" description="TPR" evidence="1">
    <location>
        <begin position="875"/>
        <end position="908"/>
    </location>
</feature>
<dbReference type="PROSITE" id="PS50005">
    <property type="entry name" value="TPR"/>
    <property type="match status" value="13"/>
</dbReference>
<dbReference type="PROSITE" id="PS51996">
    <property type="entry name" value="TR_MART"/>
    <property type="match status" value="1"/>
</dbReference>
<dbReference type="PANTHER" id="PTHR19959">
    <property type="entry name" value="KINESIN LIGHT CHAIN"/>
    <property type="match status" value="1"/>
</dbReference>
<evidence type="ECO:0000313" key="4">
    <source>
        <dbReference type="Proteomes" id="UP000663834"/>
    </source>
</evidence>
<evidence type="ECO:0000256" key="1">
    <source>
        <dbReference type="PROSITE-ProRule" id="PRU00339"/>
    </source>
</evidence>
<dbReference type="SMART" id="SM00671">
    <property type="entry name" value="SEL1"/>
    <property type="match status" value="8"/>
</dbReference>
<feature type="repeat" description="TPR" evidence="1">
    <location>
        <begin position="497"/>
        <end position="530"/>
    </location>
</feature>
<comment type="caution">
    <text evidence="2">The sequence shown here is derived from an EMBL/GenBank/DDBJ whole genome shotgun (WGS) entry which is preliminary data.</text>
</comment>
<dbReference type="InterPro" id="IPR006597">
    <property type="entry name" value="Sel1-like"/>
</dbReference>
<feature type="repeat" description="TPR" evidence="1">
    <location>
        <begin position="833"/>
        <end position="866"/>
    </location>
</feature>
<dbReference type="SUPFAM" id="SSF56399">
    <property type="entry name" value="ADP-ribosylation"/>
    <property type="match status" value="1"/>
</dbReference>
<feature type="repeat" description="TPR" evidence="1">
    <location>
        <begin position="791"/>
        <end position="824"/>
    </location>
</feature>
<organism evidence="2 4">
    <name type="scientific">Rotaria magnacalcarata</name>
    <dbReference type="NCBI Taxonomy" id="392030"/>
    <lineage>
        <taxon>Eukaryota</taxon>
        <taxon>Metazoa</taxon>
        <taxon>Spiralia</taxon>
        <taxon>Gnathifera</taxon>
        <taxon>Rotifera</taxon>
        <taxon>Eurotatoria</taxon>
        <taxon>Bdelloidea</taxon>
        <taxon>Philodinida</taxon>
        <taxon>Philodinidae</taxon>
        <taxon>Rotaria</taxon>
    </lineage>
</organism>
<feature type="repeat" description="TPR" evidence="1">
    <location>
        <begin position="749"/>
        <end position="782"/>
    </location>
</feature>
<feature type="repeat" description="TPR" evidence="1">
    <location>
        <begin position="665"/>
        <end position="698"/>
    </location>
</feature>
<dbReference type="AlphaFoldDB" id="A0A816CMZ0"/>
<dbReference type="Gene3D" id="3.90.176.10">
    <property type="entry name" value="Toxin ADP-ribosyltransferase, Chain A, domain 1"/>
    <property type="match status" value="1"/>
</dbReference>
<name>A0A816CMZ0_9BILA</name>
<evidence type="ECO:0000313" key="2">
    <source>
        <dbReference type="EMBL" id="CAF1624156.1"/>
    </source>
</evidence>
<feature type="repeat" description="TPR" evidence="1">
    <location>
        <begin position="707"/>
        <end position="740"/>
    </location>
</feature>
<sequence length="1016" mass="116667">MKHQWSIVSATPQLRIPIVAEHRIIQNFCLIWLDAKINDTDDDCRNFISHLRRVANTINTFTDCDTCVDFLTGIRDQKTFMIVSGHLGQHIVPMIHEIPHIVAFYVFCENKPMHEQWAKEWSKVKGVFTDIGPICEALKQTKQQSGDDSIAVSFVSTDVRIDENLNQLDPSFMYTQILKEILLTVEYDEASIKDFTTYHRVQCAHNPRELEHIDLFEREYYSRSAIQWYTAETFLYRSLSRAMRLLDADAIIKMGFFIRDLHQQIEQLYYQQFSNYYDHPLSLYRGQGMSTKDFNKLRTKMGGLISFNMFLTTTMCRDIALIFSESATSCPDLVGVLFVMNIDTTISSTPFANISNLSNFPDEQEVIFSTHTIFRIHGITRIEINDRLWEVNLTLTNDNDPILSALTQRIQAGTYVGSTGWQRLGELLMKLGAYDTAEQIFTMLIDRISDETEKANLYQQIGLVKQNQAAYAEAILFYEKSMELYRNTLPSNALSYATTCNNMGALYDEIGDYSKAIILYEQALNIYQKALPENHPSLATSYNSIGRFYNNIGDYVKAFVYYEKANKTYEKALPPTDPELAQSYNNIGQVYGNMGEYSKALEYYEKSLRIREKALPPTHRELAQSYNNIGLVYDNMGEYSKALEYYDKSLRIREKALPPTHPNLATSYSCIGGVYSNMGEYSTALEYYEKSHKIYEISLPLTHPDLASSYSCIGGLYSSMGEYSKAIEYYQKAFELYEKVQLTDHPDLAHLYKNIGLVYEAMSDYAKALSFYKKALDVRRKAGTANLSEIATSYNNIGKVYNNMGEYSSAVSFYQKALEVNEKTLPSNHPDLATSYDNVGLVYFTMADYQNALSYYKKGVEIRQNALSPDHPDLEKSFNNIGGVYYSMSMYSNALIFYHQALEICKKKLPPNHSDLLTAYNNMAAVYERMDEYSRALRFYEKVAETVKENLSSDHLELALALNNIGGVYHKMGEYSKALSFYERALDKYRSTLPPKHPYLMQCDKNITLLQSQMNE</sequence>
<proteinExistence type="predicted"/>
<evidence type="ECO:0000313" key="3">
    <source>
        <dbReference type="EMBL" id="CAF3818195.1"/>
    </source>
</evidence>
<dbReference type="PANTHER" id="PTHR19959:SF119">
    <property type="entry name" value="FUNGAL LIPASE-LIKE DOMAIN-CONTAINING PROTEIN"/>
    <property type="match status" value="1"/>
</dbReference>
<feature type="repeat" description="TPR" evidence="1">
    <location>
        <begin position="623"/>
        <end position="656"/>
    </location>
</feature>
<dbReference type="SMART" id="SM00028">
    <property type="entry name" value="TPR"/>
    <property type="match status" value="14"/>
</dbReference>
<feature type="repeat" description="TPR" evidence="1">
    <location>
        <begin position="455"/>
        <end position="488"/>
    </location>
</feature>
<dbReference type="OrthoDB" id="626167at2759"/>
<dbReference type="EMBL" id="CAJNOW010013765">
    <property type="protein sequence ID" value="CAF1624156.1"/>
    <property type="molecule type" value="Genomic_DNA"/>
</dbReference>
<reference evidence="2" key="1">
    <citation type="submission" date="2021-02" db="EMBL/GenBank/DDBJ databases">
        <authorList>
            <person name="Nowell W R."/>
        </authorList>
    </citation>
    <scope>NUCLEOTIDE SEQUENCE</scope>
</reference>
<dbReference type="EMBL" id="CAJOBJ010000374">
    <property type="protein sequence ID" value="CAF3818195.1"/>
    <property type="molecule type" value="Genomic_DNA"/>
</dbReference>
<dbReference type="SUPFAM" id="SSF48452">
    <property type="entry name" value="TPR-like"/>
    <property type="match status" value="2"/>
</dbReference>
<feature type="repeat" description="TPR" evidence="1">
    <location>
        <begin position="959"/>
        <end position="992"/>
    </location>
</feature>
<accession>A0A816CMZ0</accession>
<feature type="repeat" description="TPR" evidence="1">
    <location>
        <begin position="917"/>
        <end position="950"/>
    </location>
</feature>